<proteinExistence type="predicted"/>
<evidence type="ECO:0000313" key="2">
    <source>
        <dbReference type="Proteomes" id="UP000037696"/>
    </source>
</evidence>
<gene>
    <name evidence="1" type="ORF">ACN38_g2677</name>
</gene>
<dbReference type="AlphaFoldDB" id="A0A0M8PF05"/>
<organism evidence="1 2">
    <name type="scientific">Penicillium nordicum</name>
    <dbReference type="NCBI Taxonomy" id="229535"/>
    <lineage>
        <taxon>Eukaryota</taxon>
        <taxon>Fungi</taxon>
        <taxon>Dikarya</taxon>
        <taxon>Ascomycota</taxon>
        <taxon>Pezizomycotina</taxon>
        <taxon>Eurotiomycetes</taxon>
        <taxon>Eurotiomycetidae</taxon>
        <taxon>Eurotiales</taxon>
        <taxon>Aspergillaceae</taxon>
        <taxon>Penicillium</taxon>
    </lineage>
</organism>
<keyword evidence="2" id="KW-1185">Reference proteome</keyword>
<accession>A0A0M8PF05</accession>
<evidence type="ECO:0000313" key="1">
    <source>
        <dbReference type="EMBL" id="KOS46340.1"/>
    </source>
</evidence>
<sequence>MKFRSDPIKYIGILNLPGLETKVPSTASILVLNCSDLPEVQTKALSTPLNVSQWSFEHLTFGHYISPLAIYSLLLRKRGLLTDELSNCRLLVLAKLKVRLTCPIDIAFKLFSSRIALYTDYGVHRVQRARNRSKISKPRCGHR</sequence>
<dbReference type="EMBL" id="LHQQ01000030">
    <property type="protein sequence ID" value="KOS46340.1"/>
    <property type="molecule type" value="Genomic_DNA"/>
</dbReference>
<protein>
    <submittedName>
        <fullName evidence="1">Uncharacterized protein</fullName>
    </submittedName>
</protein>
<reference evidence="1 2" key="1">
    <citation type="submission" date="2015-08" db="EMBL/GenBank/DDBJ databases">
        <title>Genome sequencing of Penicillium nordicum.</title>
        <authorList>
            <person name="Nguyen H.D."/>
            <person name="Seifert K.A."/>
        </authorList>
    </citation>
    <scope>NUCLEOTIDE SEQUENCE [LARGE SCALE GENOMIC DNA]</scope>
    <source>
        <strain evidence="1 2">DAOMC 185683</strain>
    </source>
</reference>
<comment type="caution">
    <text evidence="1">The sequence shown here is derived from an EMBL/GenBank/DDBJ whole genome shotgun (WGS) entry which is preliminary data.</text>
</comment>
<dbReference type="Proteomes" id="UP000037696">
    <property type="component" value="Unassembled WGS sequence"/>
</dbReference>
<name>A0A0M8PF05_9EURO</name>